<keyword evidence="2" id="KW-1185">Reference proteome</keyword>
<sequence length="35" mass="3925">MADRVKLAYMIPGKTIGDLIKQYKELEADVSNIEA</sequence>
<protein>
    <submittedName>
        <fullName evidence="1">Uncharacterized protein</fullName>
    </submittedName>
</protein>
<gene>
    <name evidence="1" type="ORF">Goari_019920</name>
</gene>
<dbReference type="Proteomes" id="UP000593577">
    <property type="component" value="Unassembled WGS sequence"/>
</dbReference>
<comment type="caution">
    <text evidence="1">The sequence shown here is derived from an EMBL/GenBank/DDBJ whole genome shotgun (WGS) entry which is preliminary data.</text>
</comment>
<proteinExistence type="predicted"/>
<evidence type="ECO:0000313" key="2">
    <source>
        <dbReference type="Proteomes" id="UP000593577"/>
    </source>
</evidence>
<name>A0A7J8WUF7_GOSAI</name>
<accession>A0A7J8WUF7</accession>
<reference evidence="1 2" key="1">
    <citation type="journal article" date="2019" name="Genome Biol. Evol.">
        <title>Insights into the evolution of the New World diploid cottons (Gossypium, subgenus Houzingenia) based on genome sequencing.</title>
        <authorList>
            <person name="Grover C.E."/>
            <person name="Arick M.A. 2nd"/>
            <person name="Thrash A."/>
            <person name="Conover J.L."/>
            <person name="Sanders W.S."/>
            <person name="Peterson D.G."/>
            <person name="Frelichowski J.E."/>
            <person name="Scheffler J.A."/>
            <person name="Scheffler B.E."/>
            <person name="Wendel J.F."/>
        </authorList>
    </citation>
    <scope>NUCLEOTIDE SEQUENCE [LARGE SCALE GENOMIC DNA]</scope>
    <source>
        <strain evidence="1">185</strain>
        <tissue evidence="1">Leaf</tissue>
    </source>
</reference>
<organism evidence="1 2">
    <name type="scientific">Gossypium aridum</name>
    <name type="common">American cotton</name>
    <name type="synonym">Erioxylum aridum</name>
    <dbReference type="NCBI Taxonomy" id="34290"/>
    <lineage>
        <taxon>Eukaryota</taxon>
        <taxon>Viridiplantae</taxon>
        <taxon>Streptophyta</taxon>
        <taxon>Embryophyta</taxon>
        <taxon>Tracheophyta</taxon>
        <taxon>Spermatophyta</taxon>
        <taxon>Magnoliopsida</taxon>
        <taxon>eudicotyledons</taxon>
        <taxon>Gunneridae</taxon>
        <taxon>Pentapetalae</taxon>
        <taxon>rosids</taxon>
        <taxon>malvids</taxon>
        <taxon>Malvales</taxon>
        <taxon>Malvaceae</taxon>
        <taxon>Malvoideae</taxon>
        <taxon>Gossypium</taxon>
    </lineage>
</organism>
<dbReference type="EMBL" id="JABFAA010000003">
    <property type="protein sequence ID" value="MBA0678583.1"/>
    <property type="molecule type" value="Genomic_DNA"/>
</dbReference>
<dbReference type="AlphaFoldDB" id="A0A7J8WUF7"/>
<feature type="non-terminal residue" evidence="1">
    <location>
        <position position="1"/>
    </location>
</feature>
<evidence type="ECO:0000313" key="1">
    <source>
        <dbReference type="EMBL" id="MBA0678583.1"/>
    </source>
</evidence>